<dbReference type="OrthoDB" id="962152at2"/>
<gene>
    <name evidence="2" type="ORF">AWR27_07595</name>
</gene>
<sequence length="112" mass="13082">MKKQLLSFHHFFVAVVLITKGFDKIQHHHSFIGWTIQLLGIIVLIYFIFIKLSKKPHSLLELFIHLFESIALFLTTYVYFQEGKTLLPYVTLIAGIGFLIATFLHLKVHEKQ</sequence>
<feature type="transmembrane region" description="Helical" evidence="1">
    <location>
        <begin position="62"/>
        <end position="80"/>
    </location>
</feature>
<feature type="transmembrane region" description="Helical" evidence="1">
    <location>
        <begin position="31"/>
        <end position="50"/>
    </location>
</feature>
<accession>A0A1P9WV16</accession>
<dbReference type="RefSeq" id="WP_077130640.1">
    <property type="nucleotide sequence ID" value="NZ_CP014263.1"/>
</dbReference>
<keyword evidence="1" id="KW-0812">Transmembrane</keyword>
<reference evidence="2 3" key="1">
    <citation type="submission" date="2016-01" db="EMBL/GenBank/DDBJ databases">
        <authorList>
            <person name="Oliw E.H."/>
        </authorList>
    </citation>
    <scope>NUCLEOTIDE SEQUENCE [LARGE SCALE GENOMIC DNA]</scope>
    <source>
        <strain evidence="2 3">DY10</strain>
    </source>
</reference>
<feature type="transmembrane region" description="Helical" evidence="1">
    <location>
        <begin position="86"/>
        <end position="106"/>
    </location>
</feature>
<keyword evidence="3" id="KW-1185">Reference proteome</keyword>
<dbReference type="AlphaFoldDB" id="A0A1P9WV16"/>
<keyword evidence="1" id="KW-0472">Membrane</keyword>
<dbReference type="STRING" id="1178516.AWR27_07595"/>
<name>A0A1P9WV16_9BACT</name>
<protein>
    <submittedName>
        <fullName evidence="2">Uncharacterized protein</fullName>
    </submittedName>
</protein>
<dbReference type="Proteomes" id="UP000187941">
    <property type="component" value="Chromosome"/>
</dbReference>
<proteinExistence type="predicted"/>
<evidence type="ECO:0000256" key="1">
    <source>
        <dbReference type="SAM" id="Phobius"/>
    </source>
</evidence>
<evidence type="ECO:0000313" key="2">
    <source>
        <dbReference type="EMBL" id="AQG79199.1"/>
    </source>
</evidence>
<evidence type="ECO:0000313" key="3">
    <source>
        <dbReference type="Proteomes" id="UP000187941"/>
    </source>
</evidence>
<dbReference type="KEGG" id="smon:AWR27_07595"/>
<dbReference type="EMBL" id="CP014263">
    <property type="protein sequence ID" value="AQG79199.1"/>
    <property type="molecule type" value="Genomic_DNA"/>
</dbReference>
<keyword evidence="1" id="KW-1133">Transmembrane helix</keyword>
<organism evidence="2 3">
    <name type="scientific">Spirosoma montaniterrae</name>
    <dbReference type="NCBI Taxonomy" id="1178516"/>
    <lineage>
        <taxon>Bacteria</taxon>
        <taxon>Pseudomonadati</taxon>
        <taxon>Bacteroidota</taxon>
        <taxon>Cytophagia</taxon>
        <taxon>Cytophagales</taxon>
        <taxon>Cytophagaceae</taxon>
        <taxon>Spirosoma</taxon>
    </lineage>
</organism>